<feature type="transmembrane region" description="Helical" evidence="2">
    <location>
        <begin position="50"/>
        <end position="70"/>
    </location>
</feature>
<keyword evidence="2" id="KW-1133">Transmembrane helix</keyword>
<evidence type="ECO:0000256" key="1">
    <source>
        <dbReference type="SAM" id="MobiDB-lite"/>
    </source>
</evidence>
<feature type="transmembrane region" description="Helical" evidence="2">
    <location>
        <begin position="26"/>
        <end position="44"/>
    </location>
</feature>
<dbReference type="PATRIC" id="fig|37916.4.peg.5586"/>
<sequence length="94" mass="9672">MPEEAQPVGPVAGETLKDPASWPGHTLIAAGLLAFALSLTGFAVGRSGLATAGVVIAVLALSAGVGWLVAEHRRLRQRTIAITPERPEDVAPPE</sequence>
<dbReference type="AlphaFoldDB" id="A0A0J6VMC8"/>
<name>A0A0J6VMC8_9MYCO</name>
<evidence type="ECO:0000313" key="4">
    <source>
        <dbReference type="Proteomes" id="UP000036513"/>
    </source>
</evidence>
<evidence type="ECO:0008006" key="5">
    <source>
        <dbReference type="Google" id="ProtNLM"/>
    </source>
</evidence>
<keyword evidence="2" id="KW-0472">Membrane</keyword>
<evidence type="ECO:0000256" key="2">
    <source>
        <dbReference type="SAM" id="Phobius"/>
    </source>
</evidence>
<dbReference type="Proteomes" id="UP000036513">
    <property type="component" value="Unassembled WGS sequence"/>
</dbReference>
<keyword evidence="2" id="KW-0812">Transmembrane</keyword>
<protein>
    <recommendedName>
        <fullName evidence="5">UsfY protein</fullName>
    </recommendedName>
</protein>
<feature type="region of interest" description="Disordered" evidence="1">
    <location>
        <begin position="1"/>
        <end position="20"/>
    </location>
</feature>
<reference evidence="3 4" key="1">
    <citation type="journal article" date="2015" name="Genome Biol. Evol.">
        <title>Characterization of Three Mycobacterium spp. with Potential Use in Bioremediation by Genome Sequencing and Comparative Genomics.</title>
        <authorList>
            <person name="Das S."/>
            <person name="Pettersson B.M."/>
            <person name="Behra P.R."/>
            <person name="Ramesh M."/>
            <person name="Dasgupta S."/>
            <person name="Bhattacharya A."/>
            <person name="Kirsebom L.A."/>
        </authorList>
    </citation>
    <scope>NUCLEOTIDE SEQUENCE [LARGE SCALE GENOMIC DNA]</scope>
    <source>
        <strain evidence="3 4">DSM 43826</strain>
    </source>
</reference>
<keyword evidence="4" id="KW-1185">Reference proteome</keyword>
<proteinExistence type="predicted"/>
<evidence type="ECO:0000313" key="3">
    <source>
        <dbReference type="EMBL" id="KMO70682.1"/>
    </source>
</evidence>
<comment type="caution">
    <text evidence="3">The sequence shown here is derived from an EMBL/GenBank/DDBJ whole genome shotgun (WGS) entry which is preliminary data.</text>
</comment>
<accession>A0A0J6VMC8</accession>
<dbReference type="EMBL" id="JYNL01000064">
    <property type="protein sequence ID" value="KMO70682.1"/>
    <property type="molecule type" value="Genomic_DNA"/>
</dbReference>
<dbReference type="STRING" id="37916.MCHLDSM_05574"/>
<gene>
    <name evidence="3" type="ORF">MCHLDSM_05574</name>
</gene>
<organism evidence="3 4">
    <name type="scientific">Mycolicibacterium chlorophenolicum</name>
    <dbReference type="NCBI Taxonomy" id="37916"/>
    <lineage>
        <taxon>Bacteria</taxon>
        <taxon>Bacillati</taxon>
        <taxon>Actinomycetota</taxon>
        <taxon>Actinomycetes</taxon>
        <taxon>Mycobacteriales</taxon>
        <taxon>Mycobacteriaceae</taxon>
        <taxon>Mycolicibacterium</taxon>
    </lineage>
</organism>